<keyword evidence="3" id="KW-0238">DNA-binding</keyword>
<keyword evidence="2" id="KW-0805">Transcription regulation</keyword>
<gene>
    <name evidence="7" type="ORF">J5N97_017462</name>
</gene>
<dbReference type="AlphaFoldDB" id="A0A9D5HGL7"/>
<keyword evidence="8" id="KW-1185">Reference proteome</keyword>
<keyword evidence="5" id="KW-0539">Nucleus</keyword>
<evidence type="ECO:0000256" key="3">
    <source>
        <dbReference type="ARBA" id="ARBA00023125"/>
    </source>
</evidence>
<accession>A0A9D5HGL7</accession>
<evidence type="ECO:0000256" key="6">
    <source>
        <dbReference type="SAM" id="MobiDB-lite"/>
    </source>
</evidence>
<sequence>MVLLVRLSFCYHILDAYADYLRLLVSFARHLRRVPAGPINFRGLSGRIWVVMFARIEATDEVLFDRGWLDFLRDHFVTARHILLFTRFSSWGTAFGSDAGASSSGSGAGFGAVSGGATAASCTAGAVGASSTGASGASGASGAVAASSSGSSDSGDSSGDAGGGGVVVPDKNTPFLTHLFSHLSMG</sequence>
<evidence type="ECO:0000256" key="1">
    <source>
        <dbReference type="ARBA" id="ARBA00004123"/>
    </source>
</evidence>
<comment type="caution">
    <text evidence="7">The sequence shown here is derived from an EMBL/GenBank/DDBJ whole genome shotgun (WGS) entry which is preliminary data.</text>
</comment>
<organism evidence="7 8">
    <name type="scientific">Dioscorea zingiberensis</name>
    <dbReference type="NCBI Taxonomy" id="325984"/>
    <lineage>
        <taxon>Eukaryota</taxon>
        <taxon>Viridiplantae</taxon>
        <taxon>Streptophyta</taxon>
        <taxon>Embryophyta</taxon>
        <taxon>Tracheophyta</taxon>
        <taxon>Spermatophyta</taxon>
        <taxon>Magnoliopsida</taxon>
        <taxon>Liliopsida</taxon>
        <taxon>Dioscoreales</taxon>
        <taxon>Dioscoreaceae</taxon>
        <taxon>Dioscorea</taxon>
    </lineage>
</organism>
<feature type="region of interest" description="Disordered" evidence="6">
    <location>
        <begin position="133"/>
        <end position="166"/>
    </location>
</feature>
<evidence type="ECO:0000256" key="2">
    <source>
        <dbReference type="ARBA" id="ARBA00023015"/>
    </source>
</evidence>
<evidence type="ECO:0000313" key="7">
    <source>
        <dbReference type="EMBL" id="KAJ0975497.1"/>
    </source>
</evidence>
<reference evidence="7" key="2">
    <citation type="journal article" date="2022" name="Hortic Res">
        <title>The genome of Dioscorea zingiberensis sheds light on the biosynthesis, origin and evolution of the medicinally important diosgenin saponins.</title>
        <authorList>
            <person name="Li Y."/>
            <person name="Tan C."/>
            <person name="Li Z."/>
            <person name="Guo J."/>
            <person name="Li S."/>
            <person name="Chen X."/>
            <person name="Wang C."/>
            <person name="Dai X."/>
            <person name="Yang H."/>
            <person name="Song W."/>
            <person name="Hou L."/>
            <person name="Xu J."/>
            <person name="Tong Z."/>
            <person name="Xu A."/>
            <person name="Yuan X."/>
            <person name="Wang W."/>
            <person name="Yang Q."/>
            <person name="Chen L."/>
            <person name="Sun Z."/>
            <person name="Wang K."/>
            <person name="Pan B."/>
            <person name="Chen J."/>
            <person name="Bao Y."/>
            <person name="Liu F."/>
            <person name="Qi X."/>
            <person name="Gang D.R."/>
            <person name="Wen J."/>
            <person name="Li J."/>
        </authorList>
    </citation>
    <scope>NUCLEOTIDE SEQUENCE</scope>
    <source>
        <strain evidence="7">Dzin_1.0</strain>
    </source>
</reference>
<dbReference type="Gene3D" id="2.40.330.10">
    <property type="entry name" value="DNA-binding pseudobarrel domain"/>
    <property type="match status" value="1"/>
</dbReference>
<proteinExistence type="predicted"/>
<comment type="subcellular location">
    <subcellularLocation>
        <location evidence="1">Nucleus</location>
    </subcellularLocation>
</comment>
<dbReference type="SUPFAM" id="SSF101936">
    <property type="entry name" value="DNA-binding pseudobarrel domain"/>
    <property type="match status" value="1"/>
</dbReference>
<evidence type="ECO:0000256" key="4">
    <source>
        <dbReference type="ARBA" id="ARBA00023163"/>
    </source>
</evidence>
<reference evidence="7" key="1">
    <citation type="submission" date="2021-03" db="EMBL/GenBank/DDBJ databases">
        <authorList>
            <person name="Li Z."/>
            <person name="Yang C."/>
        </authorList>
    </citation>
    <scope>NUCLEOTIDE SEQUENCE</scope>
    <source>
        <strain evidence="7">Dzin_1.0</strain>
        <tissue evidence="7">Leaf</tissue>
    </source>
</reference>
<dbReference type="OrthoDB" id="1666376at2759"/>
<dbReference type="EMBL" id="JAGGNH010000004">
    <property type="protein sequence ID" value="KAJ0975497.1"/>
    <property type="molecule type" value="Genomic_DNA"/>
</dbReference>
<feature type="compositionally biased region" description="Low complexity" evidence="6">
    <location>
        <begin position="133"/>
        <end position="159"/>
    </location>
</feature>
<dbReference type="GO" id="GO:0003677">
    <property type="term" value="F:DNA binding"/>
    <property type="evidence" value="ECO:0007669"/>
    <property type="project" value="UniProtKB-KW"/>
</dbReference>
<dbReference type="InterPro" id="IPR015300">
    <property type="entry name" value="DNA-bd_pseudobarrel_sf"/>
</dbReference>
<keyword evidence="4" id="KW-0804">Transcription</keyword>
<protein>
    <submittedName>
        <fullName evidence="7">Uncharacterized protein</fullName>
    </submittedName>
</protein>
<evidence type="ECO:0000313" key="8">
    <source>
        <dbReference type="Proteomes" id="UP001085076"/>
    </source>
</evidence>
<dbReference type="Proteomes" id="UP001085076">
    <property type="component" value="Miscellaneous, Linkage group lg04"/>
</dbReference>
<name>A0A9D5HGL7_9LILI</name>
<dbReference type="GO" id="GO:0005634">
    <property type="term" value="C:nucleus"/>
    <property type="evidence" value="ECO:0007669"/>
    <property type="project" value="UniProtKB-SubCell"/>
</dbReference>
<evidence type="ECO:0000256" key="5">
    <source>
        <dbReference type="ARBA" id="ARBA00023242"/>
    </source>
</evidence>